<organism evidence="1">
    <name type="scientific">Strongyloides stercoralis</name>
    <name type="common">Threadworm</name>
    <dbReference type="NCBI Taxonomy" id="6248"/>
    <lineage>
        <taxon>Eukaryota</taxon>
        <taxon>Metazoa</taxon>
        <taxon>Ecdysozoa</taxon>
        <taxon>Nematoda</taxon>
        <taxon>Chromadorea</taxon>
        <taxon>Rhabditida</taxon>
        <taxon>Tylenchina</taxon>
        <taxon>Panagrolaimomorpha</taxon>
        <taxon>Strongyloidoidea</taxon>
        <taxon>Strongyloididae</taxon>
        <taxon>Strongyloides</taxon>
    </lineage>
</organism>
<evidence type="ECO:0000313" key="1">
    <source>
        <dbReference type="WBParaSite" id="SSTP_0001257200.1"/>
    </source>
</evidence>
<accession>A0A0K0ESZ5</accession>
<name>A0A0K0ESZ5_STRER</name>
<reference evidence="1" key="1">
    <citation type="submission" date="2015-08" db="UniProtKB">
        <authorList>
            <consortium name="WormBaseParasite"/>
        </authorList>
    </citation>
    <scope>IDENTIFICATION</scope>
</reference>
<dbReference type="WBParaSite" id="SSTP_0001257200.1">
    <property type="protein sequence ID" value="SSTP_0001257200.1"/>
    <property type="gene ID" value="SSTP_0001257200"/>
</dbReference>
<proteinExistence type="predicted"/>
<protein>
    <submittedName>
        <fullName evidence="1">Uncharacterized protein</fullName>
    </submittedName>
</protein>
<dbReference type="AlphaFoldDB" id="A0A0K0ESZ5"/>
<sequence>MFLAQGMFRNIISLYFFSHILCWRHPMKMKNHLFEITTFYKTTKSEQNTRLKQILIDVIEVLEEIEKDFKNNTINLVEMTNKIKEKGRLLRKEKQLFEKRTQKMDDNNLSTWIGEPLKKIQKKE</sequence>